<protein>
    <submittedName>
        <fullName evidence="1">ATP-binding protein</fullName>
    </submittedName>
</protein>
<dbReference type="Pfam" id="PF04465">
    <property type="entry name" value="DUF499"/>
    <property type="match status" value="1"/>
</dbReference>
<evidence type="ECO:0000313" key="2">
    <source>
        <dbReference type="Proteomes" id="UP000466130"/>
    </source>
</evidence>
<comment type="caution">
    <text evidence="1">The sequence shown here is derived from an EMBL/GenBank/DDBJ whole genome shotgun (WGS) entry which is preliminary data.</text>
</comment>
<gene>
    <name evidence="1" type="ORF">F1978_02220</name>
</gene>
<name>A0ABQ6XDN7_9GAMM</name>
<accession>A0ABQ6XDN7</accession>
<organism evidence="1 2">
    <name type="scientific">Vreelandella piezotolerans</name>
    <dbReference type="NCBI Taxonomy" id="2609667"/>
    <lineage>
        <taxon>Bacteria</taxon>
        <taxon>Pseudomonadati</taxon>
        <taxon>Pseudomonadota</taxon>
        <taxon>Gammaproteobacteria</taxon>
        <taxon>Oceanospirillales</taxon>
        <taxon>Halomonadaceae</taxon>
        <taxon>Vreelandella</taxon>
    </lineage>
</organism>
<reference evidence="1 2" key="1">
    <citation type="submission" date="2019-09" db="EMBL/GenBank/DDBJ databases">
        <title>The Halomonas whole genome shotgun (WGS).</title>
        <authorList>
            <person name="Xie Z."/>
        </authorList>
    </citation>
    <scope>NUCLEOTIDE SEQUENCE [LARGE SCALE GENOMIC DNA]</scope>
    <source>
        <strain evidence="1 2">NBT06E8</strain>
    </source>
</reference>
<proteinExistence type="predicted"/>
<dbReference type="Proteomes" id="UP000466130">
    <property type="component" value="Unassembled WGS sequence"/>
</dbReference>
<dbReference type="InterPro" id="IPR007555">
    <property type="entry name" value="DUF499"/>
</dbReference>
<dbReference type="EMBL" id="VWRT01000001">
    <property type="protein sequence ID" value="KAE8440079.1"/>
    <property type="molecule type" value="Genomic_DNA"/>
</dbReference>
<keyword evidence="1" id="KW-0547">Nucleotide-binding</keyword>
<dbReference type="GO" id="GO:0005524">
    <property type="term" value="F:ATP binding"/>
    <property type="evidence" value="ECO:0007669"/>
    <property type="project" value="UniProtKB-KW"/>
</dbReference>
<keyword evidence="1" id="KW-0067">ATP-binding</keyword>
<keyword evidence="2" id="KW-1185">Reference proteome</keyword>
<evidence type="ECO:0000313" key="1">
    <source>
        <dbReference type="EMBL" id="KAE8440079.1"/>
    </source>
</evidence>
<sequence length="1113" mass="122155">MPALNLVADQRGTLVGSKQHCREQPMRDVLSTCQPRPEILAGTFNPEIFTASLSRVLGDYRKGEAREGASSLYSDPVAFFRDATHPTQGLCTILDNALARLTNGDLSRPAMQRLDTAFGGGKTHTLIALAHAAMQGQPLAEHMTGIVEPERLPEPNLVQVVGIIGDTVDTLRETAGGAAPKPNTLWWQIAQQTLSSDQQASIQARLDDASAPASDEFFETLFGDRPTLIIIDEIAQYLSRMEAAFPGVGAEQSAAFLMSLSTYAAGKPNVAVVLSLASATNAFGSFNKLIGSLKSTHGFTDAQAEAIVADAQKSVLDVVNRTSEATTPVQEGDLSRIMAKRLFVSVDLEAASEVASAFIETYRQAGTDLPAGANDPQLHDRLIAHYPFHPTLIEFLSEELAQVESFQGTRGLLRTLARAVRRIWEAKLAIPLIQTGHIDLSDGTIRGELLGKTDNTDFVSVLDSDISKASGTQTTSRTVAGELDAANPHPDGYPVHEWAWRVVFLHSLIGRGGGQQDEKFGIDMTSAVYEMASPAIKPATVRSALETIEREANYLRERNGRLYADTVPTLNNILRRIEGNVAYPEAMTRVEQVVRGLIKQSSVFDIHPNIDDGEGIPDKTRKPQLGVIAFGVEALDPARFIERRGEAVREYQNQVFLLAPSTTHIAGSTWTEARTHQEHRTRQNILTLARKAISVERLKENPENWGVSHDQLQKGEFRERAAKSPAELRTAIDEAYRFLIYPGRDGGRVVVRDLGKRGAGPTAGGSSGLHLEDAILKQLAEEGELITEERASTAEAATLLGKLFFENQKQVNVSDLVERFATRRNWPILQRPALLANVLVEGAKRSSWCLGHMPDKKAHKPDALYHKDNPPPLTVEPLGKDGEGWILCTKEHAKQLGWLESIVRDPNTVAAWIEQTIQSRDQVDLSQLPQIIEQEHDKVDPHVYQQQLENLFAQRQLAAYPQEAFNEEGDADPEQAMTGDTVPVGGVTGGIVVPYQTAQARGWISKPKVENRAFLLRTPDKVKQLFNLLAGTVLSQSTTEVQMLQIQAETPDKGRFQLAMGPTTVGGLVESRSLFAALNSRLRFTTEQHQVRLTLGELDQNCKFTKMLEQLEG</sequence>